<protein>
    <recommendedName>
        <fullName evidence="4">Thermonuclease family protein</fullName>
    </recommendedName>
</protein>
<sequence>MQRRLSTTGFTALVGGGLILFCAAIFASGLHIKAREASPSVTMEDVPFMPDPALDDDDAAAMSEAAGIESPPDDGGAVLPLEPETVPEQPSQAASAPAAANNPVPDGWKPKLLYRPTASAAGRIEAQGYQIAISGIEPVDPGESCGEGANAWPCGTAARTQFRQLLRGRALTCTVPDAAPAEPVETACSVGGEDVGTWLVAQGWARASEGGALADAGDQARDAGRGIYGSKPVLPAIEVNTPSGLELAVPPSAPSIIAPAPQAQAPAITDDRGAFPPAPSLPVQ</sequence>
<feature type="compositionally biased region" description="Low complexity" evidence="1">
    <location>
        <begin position="86"/>
        <end position="105"/>
    </location>
</feature>
<accession>A0A8J3GLB2</accession>
<reference evidence="2" key="2">
    <citation type="submission" date="2020-09" db="EMBL/GenBank/DDBJ databases">
        <authorList>
            <person name="Sun Q."/>
            <person name="Kim S."/>
        </authorList>
    </citation>
    <scope>NUCLEOTIDE SEQUENCE</scope>
    <source>
        <strain evidence="2">KCTC 42249</strain>
    </source>
</reference>
<feature type="region of interest" description="Disordered" evidence="1">
    <location>
        <begin position="254"/>
        <end position="284"/>
    </location>
</feature>
<feature type="region of interest" description="Disordered" evidence="1">
    <location>
        <begin position="66"/>
        <end position="107"/>
    </location>
</feature>
<dbReference type="Proteomes" id="UP000630142">
    <property type="component" value="Unassembled WGS sequence"/>
</dbReference>
<organism evidence="2 3">
    <name type="scientific">Tianweitania populi</name>
    <dbReference type="NCBI Taxonomy" id="1607949"/>
    <lineage>
        <taxon>Bacteria</taxon>
        <taxon>Pseudomonadati</taxon>
        <taxon>Pseudomonadota</taxon>
        <taxon>Alphaproteobacteria</taxon>
        <taxon>Hyphomicrobiales</taxon>
        <taxon>Phyllobacteriaceae</taxon>
        <taxon>Tianweitania</taxon>
    </lineage>
</organism>
<evidence type="ECO:0000256" key="1">
    <source>
        <dbReference type="SAM" id="MobiDB-lite"/>
    </source>
</evidence>
<dbReference type="EMBL" id="BMZQ01000002">
    <property type="protein sequence ID" value="GHD16660.1"/>
    <property type="molecule type" value="Genomic_DNA"/>
</dbReference>
<evidence type="ECO:0008006" key="4">
    <source>
        <dbReference type="Google" id="ProtNLM"/>
    </source>
</evidence>
<comment type="caution">
    <text evidence="2">The sequence shown here is derived from an EMBL/GenBank/DDBJ whole genome shotgun (WGS) entry which is preliminary data.</text>
</comment>
<reference evidence="2" key="1">
    <citation type="journal article" date="2014" name="Int. J. Syst. Evol. Microbiol.">
        <title>Complete genome sequence of Corynebacterium casei LMG S-19264T (=DSM 44701T), isolated from a smear-ripened cheese.</title>
        <authorList>
            <consortium name="US DOE Joint Genome Institute (JGI-PGF)"/>
            <person name="Walter F."/>
            <person name="Albersmeier A."/>
            <person name="Kalinowski J."/>
            <person name="Ruckert C."/>
        </authorList>
    </citation>
    <scope>NUCLEOTIDE SEQUENCE</scope>
    <source>
        <strain evidence="2">KCTC 42249</strain>
    </source>
</reference>
<dbReference type="Gene3D" id="2.40.50.90">
    <property type="match status" value="1"/>
</dbReference>
<gene>
    <name evidence="2" type="ORF">GCM10016234_25020</name>
</gene>
<feature type="compositionally biased region" description="Low complexity" evidence="1">
    <location>
        <begin position="254"/>
        <end position="268"/>
    </location>
</feature>
<proteinExistence type="predicted"/>
<evidence type="ECO:0000313" key="2">
    <source>
        <dbReference type="EMBL" id="GHD16660.1"/>
    </source>
</evidence>
<evidence type="ECO:0000313" key="3">
    <source>
        <dbReference type="Proteomes" id="UP000630142"/>
    </source>
</evidence>
<dbReference type="InterPro" id="IPR035437">
    <property type="entry name" value="SNase_OB-fold_sf"/>
</dbReference>
<dbReference type="AlphaFoldDB" id="A0A8J3GLB2"/>
<dbReference type="SUPFAM" id="SSF50199">
    <property type="entry name" value="Staphylococcal nuclease"/>
    <property type="match status" value="1"/>
</dbReference>
<keyword evidence="3" id="KW-1185">Reference proteome</keyword>
<name>A0A8J3GLB2_9HYPH</name>
<dbReference type="RefSeq" id="WP_189504310.1">
    <property type="nucleotide sequence ID" value="NZ_BMZQ01000002.1"/>
</dbReference>